<sequence length="249" mass="27964">MNKVIETIYAHRSVRSFTKEQLTEEQIKTLVKAAQSAATSSYLQAYSIIGVKDQDKKNRLAEIAGNQSYVAENGHFFVFCADLNRLKVAGDMEGKESITSIESTEKFMVSVVDASLAAQNLVLAAESMGLGICYIGGIRNDSEAVSDLLKLPDHVIPLYGVCVGYPERTPGQKPRLPMESVYFEDEYEQNPEVLKQHLENYNETISTYYKERTNGKRSAGWTALMAEKLANPVRLYMKRFLQKKGFPLK</sequence>
<proteinExistence type="inferred from homology"/>
<dbReference type="PANTHER" id="PTHR43425:SF3">
    <property type="entry name" value="NADPH-DEPENDENT OXIDOREDUCTASE"/>
    <property type="match status" value="1"/>
</dbReference>
<name>A0A5R9F671_9BACL</name>
<accession>A0A5R9F671</accession>
<dbReference type="PANTHER" id="PTHR43425">
    <property type="entry name" value="OXYGEN-INSENSITIVE NADPH NITROREDUCTASE"/>
    <property type="match status" value="1"/>
</dbReference>
<reference evidence="7 8" key="1">
    <citation type="submission" date="2019-04" db="EMBL/GenBank/DDBJ databases">
        <title>Bacillus caeni sp. nov., a bacterium isolated from mangrove sediment.</title>
        <authorList>
            <person name="Huang H."/>
            <person name="Mo K."/>
            <person name="Hu Y."/>
        </authorList>
    </citation>
    <scope>NUCLEOTIDE SEQUENCE [LARGE SCALE GENOMIC DNA]</scope>
    <source>
        <strain evidence="7 8">HB172195</strain>
    </source>
</reference>
<keyword evidence="5" id="KW-0521">NADP</keyword>
<evidence type="ECO:0000256" key="4">
    <source>
        <dbReference type="ARBA" id="ARBA00023002"/>
    </source>
</evidence>
<dbReference type="PIRSF" id="PIRSF005426">
    <property type="entry name" value="Frp"/>
    <property type="match status" value="1"/>
</dbReference>
<dbReference type="InterPro" id="IPR029479">
    <property type="entry name" value="Nitroreductase"/>
</dbReference>
<feature type="domain" description="Nitroreductase" evidence="6">
    <location>
        <begin position="9"/>
        <end position="165"/>
    </location>
</feature>
<keyword evidence="3 5" id="KW-0288">FMN</keyword>
<protein>
    <submittedName>
        <fullName evidence="7">Oxygen-insensitive NADPH nitroreductase</fullName>
        <ecNumber evidence="7">1.5.1.38</ecNumber>
    </submittedName>
</protein>
<evidence type="ECO:0000259" key="6">
    <source>
        <dbReference type="Pfam" id="PF00881"/>
    </source>
</evidence>
<evidence type="ECO:0000313" key="8">
    <source>
        <dbReference type="Proteomes" id="UP000308230"/>
    </source>
</evidence>
<comment type="similarity">
    <text evidence="1 5">Belongs to the flavin oxidoreductase frp family.</text>
</comment>
<keyword evidence="4 5" id="KW-0560">Oxidoreductase</keyword>
<organism evidence="7 8">
    <name type="scientific">Exobacillus caeni</name>
    <dbReference type="NCBI Taxonomy" id="2574798"/>
    <lineage>
        <taxon>Bacteria</taxon>
        <taxon>Bacillati</taxon>
        <taxon>Bacillota</taxon>
        <taxon>Bacilli</taxon>
        <taxon>Bacillales</taxon>
        <taxon>Guptibacillaceae</taxon>
        <taxon>Exobacillus</taxon>
    </lineage>
</organism>
<evidence type="ECO:0000256" key="3">
    <source>
        <dbReference type="ARBA" id="ARBA00022643"/>
    </source>
</evidence>
<keyword evidence="2 5" id="KW-0285">Flavoprotein</keyword>
<dbReference type="RefSeq" id="WP_138127641.1">
    <property type="nucleotide sequence ID" value="NZ_SWLG01000011.1"/>
</dbReference>
<dbReference type="EC" id="1.5.1.38" evidence="7"/>
<dbReference type="Pfam" id="PF00881">
    <property type="entry name" value="Nitroreductase"/>
    <property type="match status" value="1"/>
</dbReference>
<dbReference type="Proteomes" id="UP000308230">
    <property type="component" value="Unassembled WGS sequence"/>
</dbReference>
<evidence type="ECO:0000256" key="1">
    <source>
        <dbReference type="ARBA" id="ARBA00008366"/>
    </source>
</evidence>
<dbReference type="EMBL" id="SWLG01000011">
    <property type="protein sequence ID" value="TLS36323.1"/>
    <property type="molecule type" value="Genomic_DNA"/>
</dbReference>
<dbReference type="InterPro" id="IPR000415">
    <property type="entry name" value="Nitroreductase-like"/>
</dbReference>
<evidence type="ECO:0000256" key="5">
    <source>
        <dbReference type="PIRNR" id="PIRNR005426"/>
    </source>
</evidence>
<dbReference type="CDD" id="cd02146">
    <property type="entry name" value="NfsA-like"/>
    <property type="match status" value="1"/>
</dbReference>
<dbReference type="InterPro" id="IPR016446">
    <property type="entry name" value="Flavin_OxRdtase_Frp"/>
</dbReference>
<evidence type="ECO:0000313" key="7">
    <source>
        <dbReference type="EMBL" id="TLS36323.1"/>
    </source>
</evidence>
<dbReference type="GO" id="GO:0052873">
    <property type="term" value="F:FMN reductase (NADPH) activity"/>
    <property type="evidence" value="ECO:0007669"/>
    <property type="project" value="UniProtKB-EC"/>
</dbReference>
<dbReference type="AlphaFoldDB" id="A0A5R9F671"/>
<dbReference type="NCBIfam" id="NF008033">
    <property type="entry name" value="PRK10765.1"/>
    <property type="match status" value="1"/>
</dbReference>
<keyword evidence="8" id="KW-1185">Reference proteome</keyword>
<dbReference type="Gene3D" id="3.40.109.10">
    <property type="entry name" value="NADH Oxidase"/>
    <property type="match status" value="1"/>
</dbReference>
<gene>
    <name evidence="7" type="primary">nfsA</name>
    <name evidence="7" type="ORF">FCL54_15435</name>
</gene>
<dbReference type="SUPFAM" id="SSF55469">
    <property type="entry name" value="FMN-dependent nitroreductase-like"/>
    <property type="match status" value="1"/>
</dbReference>
<evidence type="ECO:0000256" key="2">
    <source>
        <dbReference type="ARBA" id="ARBA00022630"/>
    </source>
</evidence>
<comment type="caution">
    <text evidence="7">The sequence shown here is derived from an EMBL/GenBank/DDBJ whole genome shotgun (WGS) entry which is preliminary data.</text>
</comment>
<dbReference type="OrthoDB" id="9775805at2"/>